<dbReference type="Pfam" id="PF03998">
    <property type="entry name" value="Utp11"/>
    <property type="match status" value="1"/>
</dbReference>
<protein>
    <recommendedName>
        <fullName evidence="6">U3 small nucleolar RNA-associated protein 11</fullName>
        <shortName evidence="6">U3 snoRNA-associated protein 11</shortName>
    </recommendedName>
</protein>
<evidence type="ECO:0000256" key="7">
    <source>
        <dbReference type="SAM" id="MobiDB-lite"/>
    </source>
</evidence>
<sequence>MSSLRNAVNRRVHRERDQLESRARLGRLEKHKDYKLRAASFNKKKEQLKNLRAKAATRNEDEFYYGMLSRKGPQGVLSKGKRWTGTVDGDRGNKVLDLDTVRLLKTQDIGYLRTARNVAAKDVKQLEERVVGLGGSLDPDKEMDMDDDDEFGGFDDDDAPQKRAKPKKTVFADELDEREERIQRDADQELEDEEGEMDVDEENPEKLRAEQRQRLLEKLQRRLQHSRKKVWILTRAEHELDMQRAKMSKTPTSMNVVTKAGKQVKVRQRKR</sequence>
<evidence type="ECO:0000256" key="1">
    <source>
        <dbReference type="ARBA" id="ARBA00004099"/>
    </source>
</evidence>
<dbReference type="EMBL" id="CAUWAG010000003">
    <property type="protein sequence ID" value="CAJ2500539.1"/>
    <property type="molecule type" value="Genomic_DNA"/>
</dbReference>
<feature type="compositionally biased region" description="Basic and acidic residues" evidence="7">
    <location>
        <begin position="178"/>
        <end position="187"/>
    </location>
</feature>
<feature type="compositionally biased region" description="Acidic residues" evidence="7">
    <location>
        <begin position="141"/>
        <end position="158"/>
    </location>
</feature>
<name>A0AAI8V8Z1_9PEZI</name>
<dbReference type="PANTHER" id="PTHR12838:SF0">
    <property type="entry name" value="U3 SMALL NUCLEOLAR RNA-ASSOCIATED PROTEIN 11-RELATED"/>
    <property type="match status" value="1"/>
</dbReference>
<evidence type="ECO:0000256" key="6">
    <source>
        <dbReference type="PIRNR" id="PIRNR015952"/>
    </source>
</evidence>
<feature type="region of interest" description="Disordered" evidence="7">
    <location>
        <begin position="244"/>
        <end position="271"/>
    </location>
</feature>
<evidence type="ECO:0000256" key="2">
    <source>
        <dbReference type="ARBA" id="ARBA00004604"/>
    </source>
</evidence>
<dbReference type="InterPro" id="IPR007144">
    <property type="entry name" value="SSU_processome_Utp11"/>
</dbReference>
<gene>
    <name evidence="8" type="ORF">KHLLAP_LOCUS1007</name>
</gene>
<dbReference type="GO" id="GO:0006364">
    <property type="term" value="P:rRNA processing"/>
    <property type="evidence" value="ECO:0007669"/>
    <property type="project" value="UniProtKB-UniRule"/>
</dbReference>
<evidence type="ECO:0000256" key="5">
    <source>
        <dbReference type="ARBA" id="ARBA00023242"/>
    </source>
</evidence>
<comment type="caution">
    <text evidence="8">The sequence shown here is derived from an EMBL/GenBank/DDBJ whole genome shotgun (WGS) entry which is preliminary data.</text>
</comment>
<dbReference type="PIRSF" id="PIRSF015952">
    <property type="entry name" value="U3snoRNP11"/>
    <property type="match status" value="1"/>
</dbReference>
<accession>A0AAI8V8Z1</accession>
<comment type="function">
    <text evidence="1 6">Involved in nucleolar processing of pre-18S ribosomal RNA.</text>
</comment>
<evidence type="ECO:0000256" key="4">
    <source>
        <dbReference type="ARBA" id="ARBA00022552"/>
    </source>
</evidence>
<evidence type="ECO:0000256" key="3">
    <source>
        <dbReference type="ARBA" id="ARBA00008105"/>
    </source>
</evidence>
<proteinExistence type="inferred from homology"/>
<evidence type="ECO:0000313" key="9">
    <source>
        <dbReference type="Proteomes" id="UP001295740"/>
    </source>
</evidence>
<comment type="subcellular location">
    <subcellularLocation>
        <location evidence="2 6">Nucleus</location>
        <location evidence="2 6">Nucleolus</location>
    </subcellularLocation>
</comment>
<organism evidence="8 9">
    <name type="scientific">Anthostomella pinea</name>
    <dbReference type="NCBI Taxonomy" id="933095"/>
    <lineage>
        <taxon>Eukaryota</taxon>
        <taxon>Fungi</taxon>
        <taxon>Dikarya</taxon>
        <taxon>Ascomycota</taxon>
        <taxon>Pezizomycotina</taxon>
        <taxon>Sordariomycetes</taxon>
        <taxon>Xylariomycetidae</taxon>
        <taxon>Xylariales</taxon>
        <taxon>Xylariaceae</taxon>
        <taxon>Anthostomella</taxon>
    </lineage>
</organism>
<keyword evidence="9" id="KW-1185">Reference proteome</keyword>
<evidence type="ECO:0000313" key="8">
    <source>
        <dbReference type="EMBL" id="CAJ2500539.1"/>
    </source>
</evidence>
<feature type="compositionally biased region" description="Basic residues" evidence="7">
    <location>
        <begin position="262"/>
        <end position="271"/>
    </location>
</feature>
<comment type="similarity">
    <text evidence="3 6">Belongs to the UTP11 family.</text>
</comment>
<reference evidence="8" key="1">
    <citation type="submission" date="2023-10" db="EMBL/GenBank/DDBJ databases">
        <authorList>
            <person name="Hackl T."/>
        </authorList>
    </citation>
    <scope>NUCLEOTIDE SEQUENCE</scope>
</reference>
<feature type="region of interest" description="Disordered" evidence="7">
    <location>
        <begin position="134"/>
        <end position="211"/>
    </location>
</feature>
<dbReference type="PANTHER" id="PTHR12838">
    <property type="entry name" value="U3 SMALL NUCLEOLAR RNA-ASSOCIATED PROTEIN 11"/>
    <property type="match status" value="1"/>
</dbReference>
<dbReference type="AlphaFoldDB" id="A0AAI8V8Z1"/>
<dbReference type="Proteomes" id="UP001295740">
    <property type="component" value="Unassembled WGS sequence"/>
</dbReference>
<keyword evidence="4 6" id="KW-0698">rRNA processing</keyword>
<feature type="compositionally biased region" description="Acidic residues" evidence="7">
    <location>
        <begin position="188"/>
        <end position="203"/>
    </location>
</feature>
<dbReference type="GO" id="GO:0032040">
    <property type="term" value="C:small-subunit processome"/>
    <property type="evidence" value="ECO:0007669"/>
    <property type="project" value="UniProtKB-UniRule"/>
</dbReference>
<comment type="subunit">
    <text evidence="6">Component of the ribosomal small subunit (SSU) processome.</text>
</comment>
<keyword evidence="5 6" id="KW-0539">Nucleus</keyword>